<name>A0A1G9A6N1_ACTMZ</name>
<evidence type="ECO:0000313" key="2">
    <source>
        <dbReference type="Proteomes" id="UP000199213"/>
    </source>
</evidence>
<accession>A0A1G9A6N1</accession>
<dbReference type="AlphaFoldDB" id="A0A1G9A6N1"/>
<evidence type="ECO:0000313" key="1">
    <source>
        <dbReference type="EMBL" id="SDK23022.1"/>
    </source>
</evidence>
<reference evidence="2" key="1">
    <citation type="submission" date="2016-10" db="EMBL/GenBank/DDBJ databases">
        <authorList>
            <person name="Varghese N."/>
            <person name="Submissions S."/>
        </authorList>
    </citation>
    <scope>NUCLEOTIDE SEQUENCE [LARGE SCALE GENOMIC DNA]</scope>
    <source>
        <strain evidence="2">DSM 45460</strain>
    </source>
</reference>
<protein>
    <submittedName>
        <fullName evidence="1">Uncharacterized protein</fullName>
    </submittedName>
</protein>
<sequence>MTRQPREPNRLRGYVPAFSGELHEPPRKRTTVPHSLLERILDGLEQL</sequence>
<gene>
    <name evidence="1" type="ORF">SAMN04487820_105345</name>
</gene>
<dbReference type="EMBL" id="FNFM01000005">
    <property type="protein sequence ID" value="SDK23022.1"/>
    <property type="molecule type" value="Genomic_DNA"/>
</dbReference>
<dbReference type="RefSeq" id="WP_176797936.1">
    <property type="nucleotide sequence ID" value="NZ_FNFM01000005.1"/>
</dbReference>
<proteinExistence type="predicted"/>
<keyword evidence="2" id="KW-1185">Reference proteome</keyword>
<organism evidence="1 2">
    <name type="scientific">Actinopolyspora mzabensis</name>
    <dbReference type="NCBI Taxonomy" id="995066"/>
    <lineage>
        <taxon>Bacteria</taxon>
        <taxon>Bacillati</taxon>
        <taxon>Actinomycetota</taxon>
        <taxon>Actinomycetes</taxon>
        <taxon>Actinopolysporales</taxon>
        <taxon>Actinopolysporaceae</taxon>
        <taxon>Actinopolyspora</taxon>
    </lineage>
</organism>
<dbReference type="Proteomes" id="UP000199213">
    <property type="component" value="Unassembled WGS sequence"/>
</dbReference>